<sequence>MSVEAVATSVAAPAAKPAVQGIRINGKQWHEKRAPLRKNAGLTSYQKRAEDTKVLAAIKAKEKEMKDEKEAERLVGLHYGRPTRTGLIKL</sequence>
<evidence type="ECO:0000256" key="1">
    <source>
        <dbReference type="ARBA" id="ARBA00004090"/>
    </source>
</evidence>
<keyword evidence="7 8" id="KW-0539">Nucleus</keyword>
<accession>A0A6A6R2C5</accession>
<keyword evidence="5 8" id="KW-0698">rRNA processing</keyword>
<evidence type="ECO:0000256" key="7">
    <source>
        <dbReference type="ARBA" id="ARBA00023242"/>
    </source>
</evidence>
<reference evidence="9" key="1">
    <citation type="journal article" date="2020" name="Stud. Mycol.">
        <title>101 Dothideomycetes genomes: a test case for predicting lifestyles and emergence of pathogens.</title>
        <authorList>
            <person name="Haridas S."/>
            <person name="Albert R."/>
            <person name="Binder M."/>
            <person name="Bloem J."/>
            <person name="Labutti K."/>
            <person name="Salamov A."/>
            <person name="Andreopoulos B."/>
            <person name="Baker S."/>
            <person name="Barry K."/>
            <person name="Bills G."/>
            <person name="Bluhm B."/>
            <person name="Cannon C."/>
            <person name="Castanera R."/>
            <person name="Culley D."/>
            <person name="Daum C."/>
            <person name="Ezra D."/>
            <person name="Gonzalez J."/>
            <person name="Henrissat B."/>
            <person name="Kuo A."/>
            <person name="Liang C."/>
            <person name="Lipzen A."/>
            <person name="Lutzoni F."/>
            <person name="Magnuson J."/>
            <person name="Mondo S."/>
            <person name="Nolan M."/>
            <person name="Ohm R."/>
            <person name="Pangilinan J."/>
            <person name="Park H.-J."/>
            <person name="Ramirez L."/>
            <person name="Alfaro M."/>
            <person name="Sun H."/>
            <person name="Tritt A."/>
            <person name="Yoshinaga Y."/>
            <person name="Zwiers L.-H."/>
            <person name="Turgeon B."/>
            <person name="Goodwin S."/>
            <person name="Spatafora J."/>
            <person name="Crous P."/>
            <person name="Grigoriev I."/>
        </authorList>
    </citation>
    <scope>NUCLEOTIDE SEQUENCE</scope>
    <source>
        <strain evidence="9">CBS 269.34</strain>
    </source>
</reference>
<organism evidence="9 10">
    <name type="scientific">Lophium mytilinum</name>
    <dbReference type="NCBI Taxonomy" id="390894"/>
    <lineage>
        <taxon>Eukaryota</taxon>
        <taxon>Fungi</taxon>
        <taxon>Dikarya</taxon>
        <taxon>Ascomycota</taxon>
        <taxon>Pezizomycotina</taxon>
        <taxon>Dothideomycetes</taxon>
        <taxon>Pleosporomycetidae</taxon>
        <taxon>Mytilinidiales</taxon>
        <taxon>Mytilinidiaceae</taxon>
        <taxon>Lophium</taxon>
    </lineage>
</organism>
<evidence type="ECO:0000256" key="3">
    <source>
        <dbReference type="ARBA" id="ARBA00007869"/>
    </source>
</evidence>
<dbReference type="EMBL" id="MU004185">
    <property type="protein sequence ID" value="KAF2498918.1"/>
    <property type="molecule type" value="Genomic_DNA"/>
</dbReference>
<comment type="function">
    <text evidence="1 8">Involved in nucleolar integrity and required for processing of the pre-rRNA for the 60S ribosome subunit.</text>
</comment>
<comment type="similarity">
    <text evidence="3 8">Belongs to the CGR1 family.</text>
</comment>
<dbReference type="OrthoDB" id="3942380at2759"/>
<dbReference type="GO" id="GO:0006364">
    <property type="term" value="P:rRNA processing"/>
    <property type="evidence" value="ECO:0007669"/>
    <property type="project" value="UniProtKB-UniRule"/>
</dbReference>
<dbReference type="AlphaFoldDB" id="A0A6A6R2C5"/>
<evidence type="ECO:0000256" key="6">
    <source>
        <dbReference type="ARBA" id="ARBA00023054"/>
    </source>
</evidence>
<evidence type="ECO:0000256" key="5">
    <source>
        <dbReference type="ARBA" id="ARBA00022552"/>
    </source>
</evidence>
<evidence type="ECO:0000313" key="10">
    <source>
        <dbReference type="Proteomes" id="UP000799750"/>
    </source>
</evidence>
<protein>
    <recommendedName>
        <fullName evidence="8">rRNA-processing protein</fullName>
    </recommendedName>
</protein>
<name>A0A6A6R2C5_9PEZI</name>
<evidence type="ECO:0000256" key="2">
    <source>
        <dbReference type="ARBA" id="ARBA00004604"/>
    </source>
</evidence>
<keyword evidence="6" id="KW-0175">Coiled coil</keyword>
<dbReference type="Proteomes" id="UP000799750">
    <property type="component" value="Unassembled WGS sequence"/>
</dbReference>
<dbReference type="InterPro" id="IPR005579">
    <property type="entry name" value="Cgr1-like"/>
</dbReference>
<proteinExistence type="inferred from homology"/>
<evidence type="ECO:0000313" key="9">
    <source>
        <dbReference type="EMBL" id="KAF2498918.1"/>
    </source>
</evidence>
<evidence type="ECO:0000256" key="4">
    <source>
        <dbReference type="ARBA" id="ARBA00022517"/>
    </source>
</evidence>
<keyword evidence="10" id="KW-1185">Reference proteome</keyword>
<dbReference type="GO" id="GO:0005730">
    <property type="term" value="C:nucleolus"/>
    <property type="evidence" value="ECO:0007669"/>
    <property type="project" value="UniProtKB-SubCell"/>
</dbReference>
<gene>
    <name evidence="9" type="ORF">BU16DRAFT_524938</name>
</gene>
<dbReference type="Pfam" id="PF03879">
    <property type="entry name" value="Cgr1"/>
    <property type="match status" value="1"/>
</dbReference>
<keyword evidence="4 8" id="KW-0690">Ribosome biogenesis</keyword>
<comment type="subcellular location">
    <subcellularLocation>
        <location evidence="2 8">Nucleus</location>
        <location evidence="2 8">Nucleolus</location>
    </subcellularLocation>
</comment>
<evidence type="ECO:0000256" key="8">
    <source>
        <dbReference type="RuleBase" id="RU363084"/>
    </source>
</evidence>